<feature type="domain" description="Bacterial bifunctional deaminase-reductase C-terminal" evidence="4">
    <location>
        <begin position="75"/>
        <end position="261"/>
    </location>
</feature>
<dbReference type="InterPro" id="IPR024072">
    <property type="entry name" value="DHFR-like_dom_sf"/>
</dbReference>
<dbReference type="EMBL" id="CP140255">
    <property type="protein sequence ID" value="WQH15158.1"/>
    <property type="molecule type" value="Genomic_DNA"/>
</dbReference>
<evidence type="ECO:0000259" key="4">
    <source>
        <dbReference type="Pfam" id="PF01872"/>
    </source>
</evidence>
<organism evidence="5 6">
    <name type="scientific">Vreelandella neptunia</name>
    <dbReference type="NCBI Taxonomy" id="115551"/>
    <lineage>
        <taxon>Bacteria</taxon>
        <taxon>Pseudomonadati</taxon>
        <taxon>Pseudomonadota</taxon>
        <taxon>Gammaproteobacteria</taxon>
        <taxon>Oceanospirillales</taxon>
        <taxon>Halomonadaceae</taxon>
        <taxon>Vreelandella</taxon>
    </lineage>
</organism>
<dbReference type="PANTHER" id="PTHR38011">
    <property type="entry name" value="DIHYDROFOLATE REDUCTASE FAMILY PROTEIN (AFU_ORTHOLOGUE AFUA_8G06820)"/>
    <property type="match status" value="1"/>
</dbReference>
<evidence type="ECO:0000313" key="6">
    <source>
        <dbReference type="Proteomes" id="UP001324794"/>
    </source>
</evidence>
<dbReference type="Pfam" id="PF01872">
    <property type="entry name" value="RibD_C"/>
    <property type="match status" value="1"/>
</dbReference>
<dbReference type="Gene3D" id="3.40.430.10">
    <property type="entry name" value="Dihydrofolate Reductase, subunit A"/>
    <property type="match status" value="1"/>
</dbReference>
<evidence type="ECO:0000313" key="5">
    <source>
        <dbReference type="EMBL" id="WQH15158.1"/>
    </source>
</evidence>
<dbReference type="PANTHER" id="PTHR38011:SF7">
    <property type="entry name" value="2,5-DIAMINO-6-RIBOSYLAMINO-4(3H)-PYRIMIDINONE 5'-PHOSPHATE REDUCTASE"/>
    <property type="match status" value="1"/>
</dbReference>
<dbReference type="Proteomes" id="UP001324794">
    <property type="component" value="Chromosome"/>
</dbReference>
<evidence type="ECO:0000256" key="3">
    <source>
        <dbReference type="ARBA" id="ARBA00023002"/>
    </source>
</evidence>
<dbReference type="InterPro" id="IPR050765">
    <property type="entry name" value="Riboflavin_Biosynth_HTPR"/>
</dbReference>
<proteinExistence type="predicted"/>
<reference evidence="5 6" key="1">
    <citation type="submission" date="2023-11" db="EMBL/GenBank/DDBJ databases">
        <title>MicrobeMod: A computational toolkit for identifying prokaryotic methylation and restriction-modification with nanopore sequencing.</title>
        <authorList>
            <person name="Crits-Christoph A."/>
            <person name="Kang S.C."/>
            <person name="Lee H."/>
            <person name="Ostrov N."/>
        </authorList>
    </citation>
    <scope>NUCLEOTIDE SEQUENCE [LARGE SCALE GENOMIC DNA]</scope>
    <source>
        <strain evidence="5 6">ATCC BAA-805</strain>
    </source>
</reference>
<sequence length="291" mass="31347">MMKRIFKCGGVMPESHVNTIALADAWNWLLALRHRRPCDVAINVSPTGEWQTAKAVTAEARELLDCLTPLASRAAWVVAQLGQSMDGRIATESGHSHYINGHESLVHLHRLRALVDAVVVGAGTASADNPQLTVRHVSGTNPTRVVLDPRGRIPNDLALLNTDSAPTLHIVGSDVRPELQTTTSLAHVERCVLPLNASGQFAPHDVVTLLAEKGLPRVLIEGGGITVSQFIEAGTVDRLHLLVAPLLIGSGRPGLQMTPIETLESALRPPARTFRCGDDTLFDLRLRDTTA</sequence>
<keyword evidence="3" id="KW-0560">Oxidoreductase</keyword>
<comment type="pathway">
    <text evidence="1">Cofactor biosynthesis; riboflavin biosynthesis.</text>
</comment>
<keyword evidence="2" id="KW-0521">NADP</keyword>
<name>A0ABZ0YT42_9GAMM</name>
<dbReference type="InterPro" id="IPR002734">
    <property type="entry name" value="RibDG_C"/>
</dbReference>
<evidence type="ECO:0000256" key="2">
    <source>
        <dbReference type="ARBA" id="ARBA00022857"/>
    </source>
</evidence>
<dbReference type="SUPFAM" id="SSF53597">
    <property type="entry name" value="Dihydrofolate reductase-like"/>
    <property type="match status" value="1"/>
</dbReference>
<protein>
    <submittedName>
        <fullName evidence="5">RibD family protein</fullName>
    </submittedName>
</protein>
<keyword evidence="6" id="KW-1185">Reference proteome</keyword>
<gene>
    <name evidence="5" type="ORF">SR894_04985</name>
</gene>
<evidence type="ECO:0000256" key="1">
    <source>
        <dbReference type="ARBA" id="ARBA00005104"/>
    </source>
</evidence>
<dbReference type="RefSeq" id="WP_322535544.1">
    <property type="nucleotide sequence ID" value="NZ_CP140255.1"/>
</dbReference>
<accession>A0ABZ0YT42</accession>